<dbReference type="GO" id="GO:0006629">
    <property type="term" value="P:lipid metabolic process"/>
    <property type="evidence" value="ECO:0007669"/>
    <property type="project" value="InterPro"/>
</dbReference>
<sequence>MNSQPEIIAHRGGLWPGTSENTLTAFTAAWDAGIVWMETDVHASADGVLFAAHDADLRRIADCPHLIRDLPADELDAIDLVDGGRLPRLGDLVDALPGAKWNIDVKAPESIAAMVRFVRLGGIEDSLRLASFSDATLRRLRASLPGVATSAGTGETARFLLGALPGFPTRGLLELSPDLDAFQVPMRWKGVPIVTGDFVDRAHRLGLEVHVWTINEAADMRTLAGLGVDAIVTDDVPLAQRTLG</sequence>
<evidence type="ECO:0000259" key="1">
    <source>
        <dbReference type="PROSITE" id="PS51704"/>
    </source>
</evidence>
<dbReference type="GO" id="GO:0008081">
    <property type="term" value="F:phosphoric diester hydrolase activity"/>
    <property type="evidence" value="ECO:0007669"/>
    <property type="project" value="InterPro"/>
</dbReference>
<gene>
    <name evidence="2" type="ORF">I6H47_12325</name>
</gene>
<dbReference type="RefSeq" id="WP_198498775.1">
    <property type="nucleotide sequence ID" value="NZ_CP065989.1"/>
</dbReference>
<evidence type="ECO:0000313" key="2">
    <source>
        <dbReference type="EMBL" id="QQB13591.1"/>
    </source>
</evidence>
<feature type="domain" description="GP-PDE" evidence="1">
    <location>
        <begin position="5"/>
        <end position="243"/>
    </location>
</feature>
<dbReference type="SUPFAM" id="SSF51695">
    <property type="entry name" value="PLC-like phosphodiesterases"/>
    <property type="match status" value="1"/>
</dbReference>
<dbReference type="Proteomes" id="UP000595374">
    <property type="component" value="Chromosome"/>
</dbReference>
<dbReference type="Gene3D" id="3.20.20.190">
    <property type="entry name" value="Phosphatidylinositol (PI) phosphodiesterase"/>
    <property type="match status" value="1"/>
</dbReference>
<protein>
    <submittedName>
        <fullName evidence="2">Glycerophosphodiester phosphodiesterase</fullName>
    </submittedName>
</protein>
<evidence type="ECO:0000313" key="3">
    <source>
        <dbReference type="Proteomes" id="UP000595374"/>
    </source>
</evidence>
<dbReference type="EMBL" id="CP065989">
    <property type="protein sequence ID" value="QQB13591.1"/>
    <property type="molecule type" value="Genomic_DNA"/>
</dbReference>
<dbReference type="PANTHER" id="PTHR46211:SF14">
    <property type="entry name" value="GLYCEROPHOSPHODIESTER PHOSPHODIESTERASE"/>
    <property type="match status" value="1"/>
</dbReference>
<organism evidence="2 3">
    <name type="scientific">Brevibacterium casei</name>
    <dbReference type="NCBI Taxonomy" id="33889"/>
    <lineage>
        <taxon>Bacteria</taxon>
        <taxon>Bacillati</taxon>
        <taxon>Actinomycetota</taxon>
        <taxon>Actinomycetes</taxon>
        <taxon>Micrococcales</taxon>
        <taxon>Brevibacteriaceae</taxon>
        <taxon>Brevibacterium</taxon>
    </lineage>
</organism>
<dbReference type="InterPro" id="IPR017946">
    <property type="entry name" value="PLC-like_Pdiesterase_TIM-brl"/>
</dbReference>
<reference evidence="2 3" key="1">
    <citation type="submission" date="2020-12" db="EMBL/GenBank/DDBJ databases">
        <title>FDA dAtabase for Regulatory Grade micrObial Sequences (FDA-ARGOS): Supporting development and validation of Infectious Disease Dx tests.</title>
        <authorList>
            <person name="Sproer C."/>
            <person name="Gronow S."/>
            <person name="Severitt S."/>
            <person name="Schroder I."/>
            <person name="Tallon L."/>
            <person name="Sadzewicz L."/>
            <person name="Zhao X."/>
            <person name="Boylan J."/>
            <person name="Ott S."/>
            <person name="Bowen H."/>
            <person name="Vavikolanu K."/>
            <person name="Mehta A."/>
            <person name="Aluvathingal J."/>
            <person name="Nadendla S."/>
            <person name="Lowell S."/>
            <person name="Myers T."/>
            <person name="Yan Y."/>
            <person name="Sichtig H."/>
        </authorList>
    </citation>
    <scope>NUCLEOTIDE SEQUENCE [LARGE SCALE GENOMIC DNA]</scope>
    <source>
        <strain evidence="2 3">FDAARGOS_990</strain>
    </source>
</reference>
<dbReference type="InterPro" id="IPR030395">
    <property type="entry name" value="GP_PDE_dom"/>
</dbReference>
<name>A0A7T3ZXS6_9MICO</name>
<dbReference type="AlphaFoldDB" id="A0A7T3ZXS6"/>
<proteinExistence type="predicted"/>
<dbReference type="Pfam" id="PF03009">
    <property type="entry name" value="GDPD"/>
    <property type="match status" value="1"/>
</dbReference>
<dbReference type="PROSITE" id="PS51704">
    <property type="entry name" value="GP_PDE"/>
    <property type="match status" value="1"/>
</dbReference>
<dbReference type="PANTHER" id="PTHR46211">
    <property type="entry name" value="GLYCEROPHOSPHORYL DIESTER PHOSPHODIESTERASE"/>
    <property type="match status" value="1"/>
</dbReference>
<accession>A0A7T3ZXS6</accession>